<dbReference type="Pfam" id="PF02627">
    <property type="entry name" value="CMD"/>
    <property type="match status" value="1"/>
</dbReference>
<dbReference type="PANTHER" id="PTHR35446">
    <property type="entry name" value="SI:CH211-175M2.5"/>
    <property type="match status" value="1"/>
</dbReference>
<dbReference type="Gene3D" id="1.20.1290.10">
    <property type="entry name" value="AhpD-like"/>
    <property type="match status" value="1"/>
</dbReference>
<feature type="domain" description="Carboxymuconolactone decarboxylase-like" evidence="1">
    <location>
        <begin position="43"/>
        <end position="111"/>
    </location>
</feature>
<dbReference type="EMBL" id="SJPS01000001">
    <property type="protein sequence ID" value="TWU29412.1"/>
    <property type="molecule type" value="Genomic_DNA"/>
</dbReference>
<evidence type="ECO:0000259" key="1">
    <source>
        <dbReference type="Pfam" id="PF02627"/>
    </source>
</evidence>
<reference evidence="2 3" key="1">
    <citation type="submission" date="2019-02" db="EMBL/GenBank/DDBJ databases">
        <title>Deep-cultivation of Planctomycetes and their phenomic and genomic characterization uncovers novel biology.</title>
        <authorList>
            <person name="Wiegand S."/>
            <person name="Jogler M."/>
            <person name="Boedeker C."/>
            <person name="Pinto D."/>
            <person name="Vollmers J."/>
            <person name="Rivas-Marin E."/>
            <person name="Kohn T."/>
            <person name="Peeters S.H."/>
            <person name="Heuer A."/>
            <person name="Rast P."/>
            <person name="Oberbeckmann S."/>
            <person name="Bunk B."/>
            <person name="Jeske O."/>
            <person name="Meyerdierks A."/>
            <person name="Storesund J.E."/>
            <person name="Kallscheuer N."/>
            <person name="Luecker S."/>
            <person name="Lage O.M."/>
            <person name="Pohl T."/>
            <person name="Merkel B.J."/>
            <person name="Hornburger P."/>
            <person name="Mueller R.-W."/>
            <person name="Bruemmer F."/>
            <person name="Labrenz M."/>
            <person name="Spormann A.M."/>
            <person name="Op Den Camp H."/>
            <person name="Overmann J."/>
            <person name="Amann R."/>
            <person name="Jetten M.S.M."/>
            <person name="Mascher T."/>
            <person name="Medema M.H."/>
            <person name="Devos D.P."/>
            <person name="Kaster A.-K."/>
            <person name="Ovreas L."/>
            <person name="Rohde M."/>
            <person name="Galperin M.Y."/>
            <person name="Jogler C."/>
        </authorList>
    </citation>
    <scope>NUCLEOTIDE SEQUENCE [LARGE SCALE GENOMIC DNA]</scope>
    <source>
        <strain evidence="2 3">Pla144</strain>
    </source>
</reference>
<sequence>MSRLSQIAPEQANPQQAELFTAVKSKLGRVPNLLRALANSTAALRGYLEFSGALSNGSGLDPKQREIVALTVAQANGCEYCLAAHSTIGKMVGLSPEAIEAARRADGFDESSRAVARFAGEVVKSRGRVEDEQLDAFRAAGFNDDAVTEVVAHVALNVFTNYFNNLAETDVDFPDAAPLATEESEAAACSTACGCTA</sequence>
<dbReference type="NCBIfam" id="TIGR00778">
    <property type="entry name" value="ahpD_dom"/>
    <property type="match status" value="1"/>
</dbReference>
<dbReference type="SUPFAM" id="SSF69118">
    <property type="entry name" value="AhpD-like"/>
    <property type="match status" value="1"/>
</dbReference>
<name>A0A5C6CXT2_9BACT</name>
<keyword evidence="3" id="KW-1185">Reference proteome</keyword>
<comment type="caution">
    <text evidence="2">The sequence shown here is derived from an EMBL/GenBank/DDBJ whole genome shotgun (WGS) entry which is preliminary data.</text>
</comment>
<dbReference type="InterPro" id="IPR003779">
    <property type="entry name" value="CMD-like"/>
</dbReference>
<dbReference type="InterPro" id="IPR029032">
    <property type="entry name" value="AhpD-like"/>
</dbReference>
<gene>
    <name evidence="2" type="primary">ahpD</name>
    <name evidence="2" type="ORF">Pla144_01900</name>
</gene>
<dbReference type="OrthoDB" id="9801997at2"/>
<keyword evidence="2" id="KW-0575">Peroxidase</keyword>
<accession>A0A5C6CXT2</accession>
<evidence type="ECO:0000313" key="2">
    <source>
        <dbReference type="EMBL" id="TWU29412.1"/>
    </source>
</evidence>
<dbReference type="EC" id="1.11.1.15" evidence="2"/>
<protein>
    <submittedName>
        <fullName evidence="2">Alkyl hydroperoxide reductase AhpD</fullName>
        <ecNumber evidence="2">1.11.1.15</ecNumber>
    </submittedName>
</protein>
<dbReference type="PANTHER" id="PTHR35446:SF3">
    <property type="entry name" value="CMD DOMAIN-CONTAINING PROTEIN"/>
    <property type="match status" value="1"/>
</dbReference>
<dbReference type="Proteomes" id="UP000318437">
    <property type="component" value="Unassembled WGS sequence"/>
</dbReference>
<evidence type="ECO:0000313" key="3">
    <source>
        <dbReference type="Proteomes" id="UP000318437"/>
    </source>
</evidence>
<dbReference type="RefSeq" id="WP_146447444.1">
    <property type="nucleotide sequence ID" value="NZ_SJPS01000001.1"/>
</dbReference>
<dbReference type="GO" id="GO:0051920">
    <property type="term" value="F:peroxiredoxin activity"/>
    <property type="evidence" value="ECO:0007669"/>
    <property type="project" value="InterPro"/>
</dbReference>
<proteinExistence type="predicted"/>
<dbReference type="NCBIfam" id="TIGR01926">
    <property type="entry name" value="peroxid_rel"/>
    <property type="match status" value="1"/>
</dbReference>
<dbReference type="InterPro" id="IPR004675">
    <property type="entry name" value="AhpD_core"/>
</dbReference>
<dbReference type="AlphaFoldDB" id="A0A5C6CXT2"/>
<keyword evidence="2" id="KW-0560">Oxidoreductase</keyword>
<dbReference type="InterPro" id="IPR010195">
    <property type="entry name" value="Uncharacterised_peroxidase-rel"/>
</dbReference>
<organism evidence="2 3">
    <name type="scientific">Bythopirellula polymerisocia</name>
    <dbReference type="NCBI Taxonomy" id="2528003"/>
    <lineage>
        <taxon>Bacteria</taxon>
        <taxon>Pseudomonadati</taxon>
        <taxon>Planctomycetota</taxon>
        <taxon>Planctomycetia</taxon>
        <taxon>Pirellulales</taxon>
        <taxon>Lacipirellulaceae</taxon>
        <taxon>Bythopirellula</taxon>
    </lineage>
</organism>